<name>A0ABP6C2B6_9ACTN</name>
<protein>
    <submittedName>
        <fullName evidence="2">Uncharacterized protein</fullName>
    </submittedName>
</protein>
<keyword evidence="3" id="KW-1185">Reference proteome</keyword>
<evidence type="ECO:0000256" key="1">
    <source>
        <dbReference type="SAM" id="MobiDB-lite"/>
    </source>
</evidence>
<dbReference type="Proteomes" id="UP001501447">
    <property type="component" value="Unassembled WGS sequence"/>
</dbReference>
<feature type="compositionally biased region" description="Polar residues" evidence="1">
    <location>
        <begin position="130"/>
        <end position="148"/>
    </location>
</feature>
<proteinExistence type="predicted"/>
<evidence type="ECO:0000313" key="3">
    <source>
        <dbReference type="Proteomes" id="UP001501447"/>
    </source>
</evidence>
<dbReference type="Gene3D" id="3.90.210.10">
    <property type="entry name" value="Heat-Labile Enterotoxin, subunit A"/>
    <property type="match status" value="1"/>
</dbReference>
<feature type="compositionally biased region" description="Low complexity" evidence="1">
    <location>
        <begin position="15"/>
        <end position="29"/>
    </location>
</feature>
<gene>
    <name evidence="2" type="ORF">GCM10009863_10110</name>
</gene>
<feature type="compositionally biased region" description="Pro residues" evidence="1">
    <location>
        <begin position="1"/>
        <end position="12"/>
    </location>
</feature>
<comment type="caution">
    <text evidence="2">The sequence shown here is derived from an EMBL/GenBank/DDBJ whole genome shotgun (WGS) entry which is preliminary data.</text>
</comment>
<reference evidence="3" key="1">
    <citation type="journal article" date="2019" name="Int. J. Syst. Evol. Microbiol.">
        <title>The Global Catalogue of Microorganisms (GCM) 10K type strain sequencing project: providing services to taxonomists for standard genome sequencing and annotation.</title>
        <authorList>
            <consortium name="The Broad Institute Genomics Platform"/>
            <consortium name="The Broad Institute Genome Sequencing Center for Infectious Disease"/>
            <person name="Wu L."/>
            <person name="Ma J."/>
        </authorList>
    </citation>
    <scope>NUCLEOTIDE SEQUENCE [LARGE SCALE GENOMIC DNA]</scope>
    <source>
        <strain evidence="3">JCM 16373</strain>
    </source>
</reference>
<feature type="compositionally biased region" description="Polar residues" evidence="1">
    <location>
        <begin position="50"/>
        <end position="65"/>
    </location>
</feature>
<organism evidence="2 3">
    <name type="scientific">Streptomyces axinellae</name>
    <dbReference type="NCBI Taxonomy" id="552788"/>
    <lineage>
        <taxon>Bacteria</taxon>
        <taxon>Bacillati</taxon>
        <taxon>Actinomycetota</taxon>
        <taxon>Actinomycetes</taxon>
        <taxon>Kitasatosporales</taxon>
        <taxon>Streptomycetaceae</taxon>
        <taxon>Streptomyces</taxon>
    </lineage>
</organism>
<feature type="region of interest" description="Disordered" evidence="1">
    <location>
        <begin position="1"/>
        <end position="168"/>
    </location>
</feature>
<accession>A0ABP6C2B6</accession>
<dbReference type="EMBL" id="BAAARJ010000003">
    <property type="protein sequence ID" value="GAA2598725.1"/>
    <property type="molecule type" value="Genomic_DNA"/>
</dbReference>
<feature type="region of interest" description="Disordered" evidence="1">
    <location>
        <begin position="339"/>
        <end position="399"/>
    </location>
</feature>
<feature type="compositionally biased region" description="Low complexity" evidence="1">
    <location>
        <begin position="380"/>
        <end position="390"/>
    </location>
</feature>
<evidence type="ECO:0000313" key="2">
    <source>
        <dbReference type="EMBL" id="GAA2598725.1"/>
    </source>
</evidence>
<sequence>MTTPQQPPIPKDPQPDYSDVGSDGYVSDDAASFTEEPEHTDATVPEAVIQQAQDTGRATTWTPQPGTGFGSSKYGPPPDQLPVARTGPFAGAPRTYREDQAPLYDWRPPADPAISFSQGIPAKNGLAPRSLQQHQNRPSDSALVSLTRNPDPKAKPSWAQDPVSGVSHRRTVLGPGGYDFVTSLAAPSKVERGEVGQWKGVKPEFVARIESFDRNNNQLWTKDNPNASDKVKARLMQLDHEATPDRVHQAAARAMRGQATAYDQLRHLYAEAYAEFSEKRGEPAAHGARAQEDGNMRAYAEWWQAHRQDPTIKGYADTWKAKYGRDDSHSNVASAAWASRRTLGPSGRPPHATASGGLRRGPQGVSTAQLFPRERPPVSNANPNANPNANSGNKRRRLK</sequence>